<proteinExistence type="predicted"/>
<reference evidence="1 2" key="1">
    <citation type="journal article" date="2020" name="Nature">
        <title>Six reference-quality genomes reveal evolution of bat adaptations.</title>
        <authorList>
            <person name="Jebb D."/>
            <person name="Huang Z."/>
            <person name="Pippel M."/>
            <person name="Hughes G.M."/>
            <person name="Lavrichenko K."/>
            <person name="Devanna P."/>
            <person name="Winkler S."/>
            <person name="Jermiin L.S."/>
            <person name="Skirmuntt E.C."/>
            <person name="Katzourakis A."/>
            <person name="Burkitt-Gray L."/>
            <person name="Ray D.A."/>
            <person name="Sullivan K.A.M."/>
            <person name="Roscito J.G."/>
            <person name="Kirilenko B.M."/>
            <person name="Davalos L.M."/>
            <person name="Corthals A.P."/>
            <person name="Power M.L."/>
            <person name="Jones G."/>
            <person name="Ransome R.D."/>
            <person name="Dechmann D.K.N."/>
            <person name="Locatelli A.G."/>
            <person name="Puechmaille S.J."/>
            <person name="Fedrigo O."/>
            <person name="Jarvis E.D."/>
            <person name="Hiller M."/>
            <person name="Vernes S.C."/>
            <person name="Myers E.W."/>
            <person name="Teeling E.C."/>
        </authorList>
    </citation>
    <scope>NUCLEOTIDE SEQUENCE [LARGE SCALE GENOMIC DNA]</scope>
    <source>
        <strain evidence="1">MMyoMyo1</strain>
        <tissue evidence="1">Flight muscle</tissue>
    </source>
</reference>
<accession>A0A7J7ZYL1</accession>
<name>A0A7J7ZYL1_MYOMY</name>
<comment type="caution">
    <text evidence="1">The sequence shown here is derived from an EMBL/GenBank/DDBJ whole genome shotgun (WGS) entry which is preliminary data.</text>
</comment>
<sequence>MLQAAAVPVPLLLASTTGEQQVPMAGQACNILYPEIIIETGREKNKQTNKKQTPDADTHGREYQNHLIAGIRNCIPPEFLSSPLPTNPLLKPFACPEMRRHEPASFSGGYLKKSLSFHQHLCPVFGFTEAGKKALRVIGAGFNPIHEGSTLMI</sequence>
<gene>
    <name evidence="1" type="ORF">mMyoMyo1_009974</name>
</gene>
<dbReference type="EMBL" id="JABWUV010000002">
    <property type="protein sequence ID" value="KAF6379145.1"/>
    <property type="molecule type" value="Genomic_DNA"/>
</dbReference>
<dbReference type="Proteomes" id="UP000527355">
    <property type="component" value="Unassembled WGS sequence"/>
</dbReference>
<keyword evidence="2" id="KW-1185">Reference proteome</keyword>
<protein>
    <submittedName>
        <fullName evidence="1">Uncharacterized protein</fullName>
    </submittedName>
</protein>
<organism evidence="1 2">
    <name type="scientific">Myotis myotis</name>
    <name type="common">Greater mouse-eared bat</name>
    <name type="synonym">Vespertilio myotis</name>
    <dbReference type="NCBI Taxonomy" id="51298"/>
    <lineage>
        <taxon>Eukaryota</taxon>
        <taxon>Metazoa</taxon>
        <taxon>Chordata</taxon>
        <taxon>Craniata</taxon>
        <taxon>Vertebrata</taxon>
        <taxon>Euteleostomi</taxon>
        <taxon>Mammalia</taxon>
        <taxon>Eutheria</taxon>
        <taxon>Laurasiatheria</taxon>
        <taxon>Chiroptera</taxon>
        <taxon>Yangochiroptera</taxon>
        <taxon>Vespertilionidae</taxon>
        <taxon>Myotis</taxon>
    </lineage>
</organism>
<evidence type="ECO:0000313" key="1">
    <source>
        <dbReference type="EMBL" id="KAF6379145.1"/>
    </source>
</evidence>
<evidence type="ECO:0000313" key="2">
    <source>
        <dbReference type="Proteomes" id="UP000527355"/>
    </source>
</evidence>
<dbReference type="AlphaFoldDB" id="A0A7J7ZYL1"/>